<dbReference type="PhylomeDB" id="A0A0G4IDL0"/>
<feature type="compositionally biased region" description="Basic and acidic residues" evidence="1">
    <location>
        <begin position="291"/>
        <end position="307"/>
    </location>
</feature>
<proteinExistence type="predicted"/>
<name>A0A0G4IDL0_9ALVE</name>
<dbReference type="EMBL" id="CDMZ01005847">
    <property type="protein sequence ID" value="CEM55158.1"/>
    <property type="molecule type" value="Genomic_DNA"/>
</dbReference>
<gene>
    <name evidence="2" type="ORF">Cvel_13313</name>
</gene>
<organism evidence="2">
    <name type="scientific">Chromera velia CCMP2878</name>
    <dbReference type="NCBI Taxonomy" id="1169474"/>
    <lineage>
        <taxon>Eukaryota</taxon>
        <taxon>Sar</taxon>
        <taxon>Alveolata</taxon>
        <taxon>Colpodellida</taxon>
        <taxon>Chromeraceae</taxon>
        <taxon>Chromera</taxon>
    </lineage>
</organism>
<protein>
    <submittedName>
        <fullName evidence="2">Uncharacterized protein</fullName>
    </submittedName>
</protein>
<evidence type="ECO:0000313" key="2">
    <source>
        <dbReference type="EMBL" id="CEM55158.1"/>
    </source>
</evidence>
<dbReference type="AlphaFoldDB" id="A0A0G4IDL0"/>
<feature type="region of interest" description="Disordered" evidence="1">
    <location>
        <begin position="291"/>
        <end position="392"/>
    </location>
</feature>
<feature type="compositionally biased region" description="Basic and acidic residues" evidence="1">
    <location>
        <begin position="8"/>
        <end position="23"/>
    </location>
</feature>
<reference evidence="2" key="1">
    <citation type="submission" date="2014-11" db="EMBL/GenBank/DDBJ databases">
        <authorList>
            <person name="Otto D Thomas"/>
            <person name="Naeem Raeece"/>
        </authorList>
    </citation>
    <scope>NUCLEOTIDE SEQUENCE</scope>
</reference>
<feature type="region of interest" description="Disordered" evidence="1">
    <location>
        <begin position="1"/>
        <end position="32"/>
    </location>
</feature>
<accession>A0A0G4IDL0</accession>
<dbReference type="VEuPathDB" id="CryptoDB:Cvel_13313"/>
<feature type="compositionally biased region" description="Basic and acidic residues" evidence="1">
    <location>
        <begin position="368"/>
        <end position="392"/>
    </location>
</feature>
<sequence>MAAPASPKLEETRPKKHARHEDPSGVPSTQSGLSWVSPVLQTVFLPINIVLHGFPALPKLQQRKWRVSLYGYLAPELDKIGVRILQSSLDVHKDQEAKRLNVSFTCKIAQKVAGGEKPEKQVVAAVVNRLTGFDGQLEAGERLSPSERAAQVLLRQRTAQDWDGIFDRRPQVSQTRFIVSFRLTEGLPLGKVVGEPGEALRVGAESLFIALQKVRCWQEPPLLCRATESSSCSHGAAERPLDDFRGLLGSTYFSSSKQKDARNPLPRSVEISVDHESWPIDERERELLEKAFDGASEKDARRKETMLRSKPKQRHSAPPSQTAQDGDVIEIGGGGSEQQAAGGPEEQEGEGSGMQDQTMGGQNVEGPGRGEQDVVWSERPRVGGPERQEVQG</sequence>
<evidence type="ECO:0000256" key="1">
    <source>
        <dbReference type="SAM" id="MobiDB-lite"/>
    </source>
</evidence>